<dbReference type="eggNOG" id="COG3579">
    <property type="taxonomic scope" value="Bacteria"/>
</dbReference>
<comment type="caution">
    <text evidence="7">The sequence shown here is derived from an EMBL/GenBank/DDBJ whole genome shotgun (WGS) entry which is preliminary data.</text>
</comment>
<dbReference type="Proteomes" id="UP000051500">
    <property type="component" value="Unassembled WGS sequence"/>
</dbReference>
<dbReference type="PROSITE" id="PS00139">
    <property type="entry name" value="THIOL_PROTEASE_CYS"/>
    <property type="match status" value="1"/>
</dbReference>
<dbReference type="GO" id="GO:0005737">
    <property type="term" value="C:cytoplasm"/>
    <property type="evidence" value="ECO:0007669"/>
    <property type="project" value="UniProtKB-SubCell"/>
</dbReference>
<gene>
    <name evidence="7" type="ORF">IV53_GL000076</name>
</gene>
<dbReference type="InterPro" id="IPR000169">
    <property type="entry name" value="Pept_cys_AS"/>
</dbReference>
<dbReference type="RefSeq" id="WP_027106436.1">
    <property type="nucleotide sequence ID" value="NZ_AUHP01000012.1"/>
</dbReference>
<keyword evidence="4 5" id="KW-0788">Thiol protease</keyword>
<sequence>MTNLIDPQKLAYYREQYTTYPAANPLARATQKNGVIEASENHDAKRKLNRTYSVEIETGDVTYQQKSGRCWIFATLNTLRHDFAKKYKVKNFQFSQNYVSFYDRLEKSNQFYNNIIKTADRPLKDRYVQDILHWGNNDGGQWANAAALIPKYGLVPQDVMPETFNSNNTEGLNATLNLKLKKDALVLRELVEKYGIDAQEVAAKKDEMMTEIYRMLVFAFGQPPVKFDFEYRDDDKNYHIDQDLTPKEFYDKYVGVDLKDYVCLTDAPDHELGKVYGLPSQDYIPEGQKNRFLISTTQALKDATVAQLKAGETVWFACDVAKDMDRKQGILASEYFKQDELFGLDLEFSKKDRLLTGEAEVSHAMTFTGVDEINGQTTKWKVENSWSDKIGEKGYFIMSDEWFDKYMYEVIINKKYLSAEQVQLWETATAIELEPWDSLR</sequence>
<evidence type="ECO:0000256" key="5">
    <source>
        <dbReference type="PIRNR" id="PIRNR005700"/>
    </source>
</evidence>
<dbReference type="EMBL" id="JQBZ01000016">
    <property type="protein sequence ID" value="KRN89359.1"/>
    <property type="molecule type" value="Genomic_DNA"/>
</dbReference>
<dbReference type="Gene3D" id="3.90.70.10">
    <property type="entry name" value="Cysteine proteinases"/>
    <property type="match status" value="1"/>
</dbReference>
<reference evidence="7 8" key="1">
    <citation type="journal article" date="2015" name="Genome Announc.">
        <title>Expanding the biotechnology potential of lactobacilli through comparative genomics of 213 strains and associated genera.</title>
        <authorList>
            <person name="Sun Z."/>
            <person name="Harris H.M."/>
            <person name="McCann A."/>
            <person name="Guo C."/>
            <person name="Argimon S."/>
            <person name="Zhang W."/>
            <person name="Yang X."/>
            <person name="Jeffery I.B."/>
            <person name="Cooney J.C."/>
            <person name="Kagawa T.F."/>
            <person name="Liu W."/>
            <person name="Song Y."/>
            <person name="Salvetti E."/>
            <person name="Wrobel A."/>
            <person name="Rasinkangas P."/>
            <person name="Parkhill J."/>
            <person name="Rea M.C."/>
            <person name="O'Sullivan O."/>
            <person name="Ritari J."/>
            <person name="Douillard F.P."/>
            <person name="Paul Ross R."/>
            <person name="Yang R."/>
            <person name="Briner A.E."/>
            <person name="Felis G.E."/>
            <person name="de Vos W.M."/>
            <person name="Barrangou R."/>
            <person name="Klaenhammer T.R."/>
            <person name="Caufield P.W."/>
            <person name="Cui Y."/>
            <person name="Zhang H."/>
            <person name="O'Toole P.W."/>
        </authorList>
    </citation>
    <scope>NUCLEOTIDE SEQUENCE [LARGE SCALE GENOMIC DNA]</scope>
    <source>
        <strain evidence="7 8">DSM 22408</strain>
    </source>
</reference>
<dbReference type="OrthoDB" id="1111399at2"/>
<organism evidence="7 8">
    <name type="scientific">Ligilactobacillus ceti DSM 22408</name>
    <dbReference type="NCBI Taxonomy" id="1122146"/>
    <lineage>
        <taxon>Bacteria</taxon>
        <taxon>Bacillati</taxon>
        <taxon>Bacillota</taxon>
        <taxon>Bacilli</taxon>
        <taxon>Lactobacillales</taxon>
        <taxon>Lactobacillaceae</taxon>
        <taxon>Ligilactobacillus</taxon>
    </lineage>
</organism>
<keyword evidence="8" id="KW-1185">Reference proteome</keyword>
<name>A0A0R2KIY1_9LACO</name>
<evidence type="ECO:0000256" key="6">
    <source>
        <dbReference type="PIRSR" id="PIRSR005700-1"/>
    </source>
</evidence>
<evidence type="ECO:0000313" key="8">
    <source>
        <dbReference type="Proteomes" id="UP000051500"/>
    </source>
</evidence>
<keyword evidence="5 7" id="KW-0031">Aminopeptidase</keyword>
<dbReference type="InterPro" id="IPR038765">
    <property type="entry name" value="Papain-like_cys_pep_sf"/>
</dbReference>
<dbReference type="PIRSF" id="PIRSF005700">
    <property type="entry name" value="PepC"/>
    <property type="match status" value="1"/>
</dbReference>
<evidence type="ECO:0000256" key="4">
    <source>
        <dbReference type="ARBA" id="ARBA00022807"/>
    </source>
</evidence>
<dbReference type="Pfam" id="PF03051">
    <property type="entry name" value="Peptidase_C1_2"/>
    <property type="match status" value="1"/>
</dbReference>
<dbReference type="GO" id="GO:0070005">
    <property type="term" value="F:cysteine-type aminopeptidase activity"/>
    <property type="evidence" value="ECO:0007669"/>
    <property type="project" value="InterPro"/>
</dbReference>
<accession>A0A0R2KIY1</accession>
<evidence type="ECO:0000256" key="3">
    <source>
        <dbReference type="ARBA" id="ARBA00022801"/>
    </source>
</evidence>
<feature type="active site" evidence="6">
    <location>
        <position position="384"/>
    </location>
</feature>
<dbReference type="PATRIC" id="fig|1122146.4.peg.78"/>
<dbReference type="AlphaFoldDB" id="A0A0R2KIY1"/>
<dbReference type="GO" id="GO:0043418">
    <property type="term" value="P:homocysteine catabolic process"/>
    <property type="evidence" value="ECO:0007669"/>
    <property type="project" value="TreeGrafter"/>
</dbReference>
<evidence type="ECO:0000313" key="7">
    <source>
        <dbReference type="EMBL" id="KRN89359.1"/>
    </source>
</evidence>
<dbReference type="CDD" id="cd00585">
    <property type="entry name" value="Peptidase_C1B"/>
    <property type="match status" value="1"/>
</dbReference>
<keyword evidence="2 5" id="KW-0645">Protease</keyword>
<dbReference type="SUPFAM" id="SSF54001">
    <property type="entry name" value="Cysteine proteinases"/>
    <property type="match status" value="1"/>
</dbReference>
<evidence type="ECO:0000256" key="2">
    <source>
        <dbReference type="ARBA" id="ARBA00022670"/>
    </source>
</evidence>
<comment type="subcellular location">
    <subcellularLocation>
        <location evidence="1">Cytoplasm</location>
    </subcellularLocation>
</comment>
<feature type="active site" evidence="6">
    <location>
        <position position="363"/>
    </location>
</feature>
<dbReference type="InterPro" id="IPR004134">
    <property type="entry name" value="Peptidase_C1B"/>
</dbReference>
<dbReference type="PANTHER" id="PTHR10363:SF2">
    <property type="entry name" value="BLEOMYCIN HYDROLASE"/>
    <property type="match status" value="1"/>
</dbReference>
<keyword evidence="3 5" id="KW-0378">Hydrolase</keyword>
<protein>
    <recommendedName>
        <fullName evidence="5">Aminopeptidase</fullName>
    </recommendedName>
</protein>
<comment type="similarity">
    <text evidence="5">Belongs to the peptidase C1 family.</text>
</comment>
<proteinExistence type="inferred from homology"/>
<evidence type="ECO:0000256" key="1">
    <source>
        <dbReference type="ARBA" id="ARBA00004496"/>
    </source>
</evidence>
<feature type="active site" evidence="6">
    <location>
        <position position="70"/>
    </location>
</feature>
<dbReference type="STRING" id="1122146.IV53_GL000076"/>
<dbReference type="GO" id="GO:0006508">
    <property type="term" value="P:proteolysis"/>
    <property type="evidence" value="ECO:0007669"/>
    <property type="project" value="UniProtKB-KW"/>
</dbReference>
<dbReference type="PANTHER" id="PTHR10363">
    <property type="entry name" value="BLEOMYCIN HYDROLASE"/>
    <property type="match status" value="1"/>
</dbReference>
<dbReference type="GO" id="GO:0009636">
    <property type="term" value="P:response to toxic substance"/>
    <property type="evidence" value="ECO:0007669"/>
    <property type="project" value="TreeGrafter"/>
</dbReference>